<comment type="caution">
    <text evidence="1">The sequence shown here is derived from an EMBL/GenBank/DDBJ whole genome shotgun (WGS) entry which is preliminary data.</text>
</comment>
<name>A0ABP5DNQ4_9ACTN</name>
<organism evidence="1 2">
    <name type="scientific">Nocardiopsis rhodophaea</name>
    <dbReference type="NCBI Taxonomy" id="280238"/>
    <lineage>
        <taxon>Bacteria</taxon>
        <taxon>Bacillati</taxon>
        <taxon>Actinomycetota</taxon>
        <taxon>Actinomycetes</taxon>
        <taxon>Streptosporangiales</taxon>
        <taxon>Nocardiopsidaceae</taxon>
        <taxon>Nocardiopsis</taxon>
    </lineage>
</organism>
<proteinExistence type="predicted"/>
<sequence>MPVATHGITYRDGEIDWDISEVFGPDFWSIAQCWAVFQHTSVTFAFLARTWYAAGELELVVHTSGQRHTVGTWSLPYGKPSRIQRVQFPIDGTQFLDYSGRSSWSYWRVRTETHQKQSSKVSLLYSHGTGTVSQAEKFV</sequence>
<evidence type="ECO:0000313" key="2">
    <source>
        <dbReference type="Proteomes" id="UP001501585"/>
    </source>
</evidence>
<dbReference type="EMBL" id="BAAAPC010000002">
    <property type="protein sequence ID" value="GAA1983557.1"/>
    <property type="molecule type" value="Genomic_DNA"/>
</dbReference>
<evidence type="ECO:0000313" key="1">
    <source>
        <dbReference type="EMBL" id="GAA1983557.1"/>
    </source>
</evidence>
<protein>
    <submittedName>
        <fullName evidence="1">Uncharacterized protein</fullName>
    </submittedName>
</protein>
<keyword evidence="2" id="KW-1185">Reference proteome</keyword>
<accession>A0ABP5DNQ4</accession>
<reference evidence="2" key="1">
    <citation type="journal article" date="2019" name="Int. J. Syst. Evol. Microbiol.">
        <title>The Global Catalogue of Microorganisms (GCM) 10K type strain sequencing project: providing services to taxonomists for standard genome sequencing and annotation.</title>
        <authorList>
            <consortium name="The Broad Institute Genomics Platform"/>
            <consortium name="The Broad Institute Genome Sequencing Center for Infectious Disease"/>
            <person name="Wu L."/>
            <person name="Ma J."/>
        </authorList>
    </citation>
    <scope>NUCLEOTIDE SEQUENCE [LARGE SCALE GENOMIC DNA]</scope>
    <source>
        <strain evidence="2">JCM 15313</strain>
    </source>
</reference>
<gene>
    <name evidence="1" type="ORF">GCM10009799_06100</name>
</gene>
<dbReference type="Proteomes" id="UP001501585">
    <property type="component" value="Unassembled WGS sequence"/>
</dbReference>